<keyword evidence="1" id="KW-0472">Membrane</keyword>
<gene>
    <name evidence="3" type="ORF">ET33_07555</name>
</gene>
<dbReference type="Pfam" id="PF13473">
    <property type="entry name" value="Cupredoxin_1"/>
    <property type="match status" value="1"/>
</dbReference>
<accession>A0A081P1L8</accession>
<dbReference type="OrthoDB" id="9773354at2"/>
<dbReference type="EMBL" id="JNVM01000015">
    <property type="protein sequence ID" value="KEQ24591.1"/>
    <property type="molecule type" value="Genomic_DNA"/>
</dbReference>
<dbReference type="Gene3D" id="2.60.40.420">
    <property type="entry name" value="Cupredoxins - blue copper proteins"/>
    <property type="match status" value="1"/>
</dbReference>
<sequence length="152" mass="16609">MTKVYVLSQKGLKGLKIGAAAVLLAGAALLFWERETIRAAMSPSGPERTIQLVTGEFKSTTSDGKTIEAYRWDPGTIYMKKGERIRLSIYGVNGASHPFIIEGLNIKGEVKKGKETVISFRASKPGIYRIICLTHPDTAHNGPMVGYLVIDE</sequence>
<evidence type="ECO:0000313" key="4">
    <source>
        <dbReference type="Proteomes" id="UP000028123"/>
    </source>
</evidence>
<keyword evidence="1" id="KW-1133">Transmembrane helix</keyword>
<reference evidence="3 4" key="1">
    <citation type="submission" date="2014-06" db="EMBL/GenBank/DDBJ databases">
        <title>Draft genome sequence of Paenibacillus sp. MSt1.</title>
        <authorList>
            <person name="Aw Y.K."/>
            <person name="Ong K.S."/>
            <person name="Gan H.M."/>
            <person name="Lee S.M."/>
        </authorList>
    </citation>
    <scope>NUCLEOTIDE SEQUENCE [LARGE SCALE GENOMIC DNA]</scope>
    <source>
        <strain evidence="3 4">MSt1</strain>
    </source>
</reference>
<dbReference type="InterPro" id="IPR028096">
    <property type="entry name" value="EfeO_Cupredoxin"/>
</dbReference>
<proteinExistence type="predicted"/>
<name>A0A081P1L8_9BACL</name>
<protein>
    <recommendedName>
        <fullName evidence="2">EfeO-type cupredoxin-like domain-containing protein</fullName>
    </recommendedName>
</protein>
<dbReference type="SUPFAM" id="SSF49503">
    <property type="entry name" value="Cupredoxins"/>
    <property type="match status" value="1"/>
</dbReference>
<dbReference type="AlphaFoldDB" id="A0A081P1L8"/>
<dbReference type="RefSeq" id="WP_036684884.1">
    <property type="nucleotide sequence ID" value="NZ_JNVM01000015.1"/>
</dbReference>
<feature type="domain" description="EfeO-type cupredoxin-like" evidence="2">
    <location>
        <begin position="68"/>
        <end position="139"/>
    </location>
</feature>
<evidence type="ECO:0000313" key="3">
    <source>
        <dbReference type="EMBL" id="KEQ24591.1"/>
    </source>
</evidence>
<comment type="caution">
    <text evidence="3">The sequence shown here is derived from an EMBL/GenBank/DDBJ whole genome shotgun (WGS) entry which is preliminary data.</text>
</comment>
<dbReference type="InterPro" id="IPR008972">
    <property type="entry name" value="Cupredoxin"/>
</dbReference>
<evidence type="ECO:0000256" key="1">
    <source>
        <dbReference type="SAM" id="Phobius"/>
    </source>
</evidence>
<organism evidence="3 4">
    <name type="scientific">Paenibacillus tyrfis</name>
    <dbReference type="NCBI Taxonomy" id="1501230"/>
    <lineage>
        <taxon>Bacteria</taxon>
        <taxon>Bacillati</taxon>
        <taxon>Bacillota</taxon>
        <taxon>Bacilli</taxon>
        <taxon>Bacillales</taxon>
        <taxon>Paenibacillaceae</taxon>
        <taxon>Paenibacillus</taxon>
    </lineage>
</organism>
<evidence type="ECO:0000259" key="2">
    <source>
        <dbReference type="Pfam" id="PF13473"/>
    </source>
</evidence>
<keyword evidence="1" id="KW-0812">Transmembrane</keyword>
<dbReference type="Proteomes" id="UP000028123">
    <property type="component" value="Unassembled WGS sequence"/>
</dbReference>
<feature type="transmembrane region" description="Helical" evidence="1">
    <location>
        <begin position="15"/>
        <end position="32"/>
    </location>
</feature>
<keyword evidence="4" id="KW-1185">Reference proteome</keyword>
<dbReference type="eggNOG" id="COG4633">
    <property type="taxonomic scope" value="Bacteria"/>
</dbReference>